<evidence type="ECO:0000313" key="3">
    <source>
        <dbReference type="Proteomes" id="UP000002939"/>
    </source>
</evidence>
<dbReference type="OrthoDB" id="9800814at2"/>
<evidence type="ECO:0000256" key="1">
    <source>
        <dbReference type="SAM" id="Phobius"/>
    </source>
</evidence>
<comment type="caution">
    <text evidence="2">The sequence shown here is derived from an EMBL/GenBank/DDBJ whole genome shotgun (WGS) entry which is preliminary data.</text>
</comment>
<reference evidence="2" key="2">
    <citation type="submission" date="2011-10" db="EMBL/GenBank/DDBJ databases">
        <title>The Genome Sequence of Granulicatella elegans ATCC 700633.</title>
        <authorList>
            <consortium name="The Broad Institute Genome Sequencing Platform"/>
            <consortium name="The Broad Institute Genome Sequencing Center for Infectious Disease"/>
            <person name="Earl A."/>
            <person name="Ward D."/>
            <person name="Feldgarden M."/>
            <person name="Gevers D."/>
            <person name="Sibley C.D."/>
            <person name="Field T.R."/>
            <person name="Grinwis M."/>
            <person name="Eshaghurshan C.S."/>
            <person name="Surette M.G."/>
            <person name="Young S.K."/>
            <person name="Zeng Q."/>
            <person name="Gargeya S."/>
            <person name="Fitzgerald M."/>
            <person name="Haas B."/>
            <person name="Abouelleil A."/>
            <person name="Alvarado L."/>
            <person name="Arachchi H.M."/>
            <person name="Berlin A."/>
            <person name="Brown A."/>
            <person name="Chapman S.B."/>
            <person name="Chen Z."/>
            <person name="Dunbar C."/>
            <person name="Freedman E."/>
            <person name="Gearin G."/>
            <person name="Goldberg J."/>
            <person name="Griggs A."/>
            <person name="Gujja S."/>
            <person name="Heiman D."/>
            <person name="Howarth C."/>
            <person name="Larson L."/>
            <person name="Lui A."/>
            <person name="MacDonald P.J.P."/>
            <person name="Montmayeur A."/>
            <person name="Murphy C."/>
            <person name="Neiman D."/>
            <person name="Pearson M."/>
            <person name="Priest M."/>
            <person name="Roberts A."/>
            <person name="Saif S."/>
            <person name="Shea T."/>
            <person name="Shenoy N."/>
            <person name="Sisk P."/>
            <person name="Stolte C."/>
            <person name="Sykes S."/>
            <person name="Wortman J."/>
            <person name="Nusbaum C."/>
            <person name="Birren B."/>
        </authorList>
    </citation>
    <scope>NUCLEOTIDE SEQUENCE [LARGE SCALE GENOMIC DNA]</scope>
    <source>
        <strain evidence="2">ATCC 700633</strain>
    </source>
</reference>
<feature type="transmembrane region" description="Helical" evidence="1">
    <location>
        <begin position="12"/>
        <end position="34"/>
    </location>
</feature>
<accession>D0BKG6</accession>
<keyword evidence="1" id="KW-1133">Transmembrane helix</keyword>
<feature type="transmembrane region" description="Helical" evidence="1">
    <location>
        <begin position="275"/>
        <end position="300"/>
    </location>
</feature>
<feature type="transmembrane region" description="Helical" evidence="1">
    <location>
        <begin position="367"/>
        <end position="389"/>
    </location>
</feature>
<feature type="transmembrane region" description="Helical" evidence="1">
    <location>
        <begin position="188"/>
        <end position="207"/>
    </location>
</feature>
<dbReference type="Proteomes" id="UP000002939">
    <property type="component" value="Unassembled WGS sequence"/>
</dbReference>
<evidence type="ECO:0000313" key="2">
    <source>
        <dbReference type="EMBL" id="EEW93569.1"/>
    </source>
</evidence>
<keyword evidence="1" id="KW-0472">Membrane</keyword>
<proteinExistence type="predicted"/>
<dbReference type="AlphaFoldDB" id="D0BKG6"/>
<dbReference type="STRING" id="626369.HMPREF0446_00451"/>
<dbReference type="eggNOG" id="ENOG5030JNS">
    <property type="taxonomic scope" value="Bacteria"/>
</dbReference>
<keyword evidence="3" id="KW-1185">Reference proteome</keyword>
<keyword evidence="1" id="KW-0812">Transmembrane</keyword>
<dbReference type="EMBL" id="ACRF02000013">
    <property type="protein sequence ID" value="EEW93569.1"/>
    <property type="molecule type" value="Genomic_DNA"/>
</dbReference>
<protein>
    <submittedName>
        <fullName evidence="2">Uncharacterized protein</fullName>
    </submittedName>
</protein>
<dbReference type="RefSeq" id="WP_006702725.1">
    <property type="nucleotide sequence ID" value="NZ_KI391971.1"/>
</dbReference>
<feature type="transmembrane region" description="Helical" evidence="1">
    <location>
        <begin position="312"/>
        <end position="331"/>
    </location>
</feature>
<feature type="transmembrane region" description="Helical" evidence="1">
    <location>
        <begin position="337"/>
        <end position="355"/>
    </location>
</feature>
<sequence>MKSQIIMVLTNRLVRIQVIIFLSIVFIFSILRLYELNHQYQLMNEFTQTNIKIHEQSKNSLLMDSKMSQRELHEDEKLFVEIDNAYIDAGNAFQNRNYRKYIQLMIKAWEVEDSIREKYEITITNKNTLGSTASKNGILFKKQTQQSMLHYQQLEDKNFDDKNVMNELIGITAVQSFLPLLDYKIPNIFFLPFLFLFTLVMSNSIFLSDSKHRSLLNTKPISNFRYSFQKMISKWIVISFVQFVAFLFYFGVISIKNGIGDFTLKTVIFENDTPITISYFSLFLIILCFVLLLNLFIVSLCSLLNQLFSNQILTFLFGIIVIFLETVMKVLNVEMPYIGFIPSSYFSFGPVIYGVKNEFYLNGHFSMVRGVLVLVITSVIWFIFSIGIMTLKEKRERYEKIFLH</sequence>
<gene>
    <name evidence="2" type="ORF">HMPREF0446_00451</name>
</gene>
<dbReference type="HOGENOM" id="CLU_681083_0_0_9"/>
<reference evidence="2" key="1">
    <citation type="submission" date="2009-09" db="EMBL/GenBank/DDBJ databases">
        <authorList>
            <consortium name="The Broad Institute Genome Sequencing Platform"/>
            <person name="Ward D."/>
            <person name="Feldgarden M."/>
            <person name="Earl A."/>
            <person name="Young S.K."/>
            <person name="Zeng Q."/>
            <person name="Koehrsen M."/>
            <person name="Alvarado L."/>
            <person name="Berlin A."/>
            <person name="Bochicchio J."/>
            <person name="Borenstein D."/>
            <person name="Chapman S.B."/>
            <person name="Chen Z."/>
            <person name="Engels R."/>
            <person name="Freedman E."/>
            <person name="Gellesch M."/>
            <person name="Goldberg J."/>
            <person name="Griggs A."/>
            <person name="Gujja S."/>
            <person name="Heilman E."/>
            <person name="Heiman D."/>
            <person name="Hepburn T."/>
            <person name="Howarth C."/>
            <person name="Jen D."/>
            <person name="Larson L."/>
            <person name="Lewis B."/>
            <person name="Mehta T."/>
            <person name="Park D."/>
            <person name="Pearson M."/>
            <person name="Roberts A."/>
            <person name="Saif S."/>
            <person name="Shea T."/>
            <person name="Shenoy N."/>
            <person name="Sisk P."/>
            <person name="Stolte C."/>
            <person name="Sykes S."/>
            <person name="Thomson T."/>
            <person name="Walk T."/>
            <person name="White J."/>
            <person name="Yandava C."/>
            <person name="Sibley C.D."/>
            <person name="Field T.R."/>
            <person name="Grinwis M."/>
            <person name="Eshaghurshan C.S."/>
            <person name="Surette M.G."/>
            <person name="Haas B."/>
            <person name="Nusbaum C."/>
            <person name="Birren B."/>
        </authorList>
    </citation>
    <scope>NUCLEOTIDE SEQUENCE [LARGE SCALE GENOMIC DNA]</scope>
    <source>
        <strain evidence="2">ATCC 700633</strain>
    </source>
</reference>
<feature type="transmembrane region" description="Helical" evidence="1">
    <location>
        <begin position="235"/>
        <end position="255"/>
    </location>
</feature>
<organism evidence="2 3">
    <name type="scientific">Granulicatella elegans ATCC 700633</name>
    <dbReference type="NCBI Taxonomy" id="626369"/>
    <lineage>
        <taxon>Bacteria</taxon>
        <taxon>Bacillati</taxon>
        <taxon>Bacillota</taxon>
        <taxon>Bacilli</taxon>
        <taxon>Lactobacillales</taxon>
        <taxon>Carnobacteriaceae</taxon>
        <taxon>Granulicatella</taxon>
    </lineage>
</organism>
<name>D0BKG6_9LACT</name>